<dbReference type="GO" id="GO:0032196">
    <property type="term" value="P:transposition"/>
    <property type="evidence" value="ECO:0007669"/>
    <property type="project" value="TreeGrafter"/>
</dbReference>
<dbReference type="PROSITE" id="PS50994">
    <property type="entry name" value="INTEGRASE"/>
    <property type="match status" value="1"/>
</dbReference>
<comment type="caution">
    <text evidence="2">The sequence shown here is derived from an EMBL/GenBank/DDBJ whole genome shotgun (WGS) entry which is preliminary data.</text>
</comment>
<sequence length="175" mass="19168">MNEMVMISNRPLEIEDRAVFGHREGDLMVRPGSASAIVTLLERATSYILLGYLSGGYAAEEVRDVLTVLIGTLPTPLRGSPTYGQGCEMAAHKQFSTATGVPGLFCGPHSPWRRGSNENTNGLMRRYFPKAPACDPTVYGHADLEHVAQEPSGRPRKTLGRETPAERLRDLLMTN</sequence>
<name>A0A931D5Q1_9MICC</name>
<dbReference type="Proteomes" id="UP000625033">
    <property type="component" value="Unassembled WGS sequence"/>
</dbReference>
<feature type="domain" description="Integrase catalytic" evidence="1">
    <location>
        <begin position="7"/>
        <end position="172"/>
    </location>
</feature>
<evidence type="ECO:0000313" key="3">
    <source>
        <dbReference type="Proteomes" id="UP000625033"/>
    </source>
</evidence>
<dbReference type="GO" id="GO:0005829">
    <property type="term" value="C:cytosol"/>
    <property type="evidence" value="ECO:0007669"/>
    <property type="project" value="TreeGrafter"/>
</dbReference>
<dbReference type="EMBL" id="JADOTZ010000001">
    <property type="protein sequence ID" value="MBG6084899.1"/>
    <property type="molecule type" value="Genomic_DNA"/>
</dbReference>
<dbReference type="GO" id="GO:0015074">
    <property type="term" value="P:DNA integration"/>
    <property type="evidence" value="ECO:0007669"/>
    <property type="project" value="InterPro"/>
</dbReference>
<dbReference type="InterPro" id="IPR012337">
    <property type="entry name" value="RNaseH-like_sf"/>
</dbReference>
<reference evidence="2" key="1">
    <citation type="submission" date="2020-11" db="EMBL/GenBank/DDBJ databases">
        <title>Sequencing the genomes of 1000 actinobacteria strains.</title>
        <authorList>
            <person name="Klenk H.-P."/>
        </authorList>
    </citation>
    <scope>NUCLEOTIDE SEQUENCE</scope>
    <source>
        <strain evidence="2">DSM 26152</strain>
    </source>
</reference>
<dbReference type="PANTHER" id="PTHR10948">
    <property type="entry name" value="TRANSPOSASE"/>
    <property type="match status" value="1"/>
</dbReference>
<evidence type="ECO:0000313" key="2">
    <source>
        <dbReference type="EMBL" id="MBG6084899.1"/>
    </source>
</evidence>
<protein>
    <submittedName>
        <fullName evidence="2">IS30 family transposase</fullName>
    </submittedName>
</protein>
<dbReference type="InterPro" id="IPR051917">
    <property type="entry name" value="Transposase-Integrase"/>
</dbReference>
<dbReference type="AlphaFoldDB" id="A0A931D5Q1"/>
<dbReference type="GO" id="GO:0004803">
    <property type="term" value="F:transposase activity"/>
    <property type="evidence" value="ECO:0007669"/>
    <property type="project" value="TreeGrafter"/>
</dbReference>
<dbReference type="InterPro" id="IPR001584">
    <property type="entry name" value="Integrase_cat-core"/>
</dbReference>
<proteinExistence type="predicted"/>
<accession>A0A931D5Q1</accession>
<dbReference type="PANTHER" id="PTHR10948:SF23">
    <property type="entry name" value="TRANSPOSASE INSI FOR INSERTION SEQUENCE ELEMENT IS30A-RELATED"/>
    <property type="match status" value="1"/>
</dbReference>
<keyword evidence="3" id="KW-1185">Reference proteome</keyword>
<organism evidence="2 3">
    <name type="scientific">Zhihengliuella flava</name>
    <dbReference type="NCBI Taxonomy" id="1285193"/>
    <lineage>
        <taxon>Bacteria</taxon>
        <taxon>Bacillati</taxon>
        <taxon>Actinomycetota</taxon>
        <taxon>Actinomycetes</taxon>
        <taxon>Micrococcales</taxon>
        <taxon>Micrococcaceae</taxon>
        <taxon>Zhihengliuella</taxon>
    </lineage>
</organism>
<evidence type="ECO:0000259" key="1">
    <source>
        <dbReference type="PROSITE" id="PS50994"/>
    </source>
</evidence>
<dbReference type="NCBIfam" id="NF033563">
    <property type="entry name" value="transpos_IS30"/>
    <property type="match status" value="1"/>
</dbReference>
<dbReference type="InterPro" id="IPR053392">
    <property type="entry name" value="Transposase_IS30-like"/>
</dbReference>
<gene>
    <name evidence="2" type="ORF">IW252_001666</name>
</gene>
<dbReference type="SUPFAM" id="SSF53098">
    <property type="entry name" value="Ribonuclease H-like"/>
    <property type="match status" value="1"/>
</dbReference>